<feature type="transmembrane region" description="Helical" evidence="1">
    <location>
        <begin position="12"/>
        <end position="30"/>
    </location>
</feature>
<evidence type="ECO:0000313" key="2">
    <source>
        <dbReference type="EMBL" id="RNA08808.1"/>
    </source>
</evidence>
<accession>A0A3M7QCX3</accession>
<proteinExistence type="predicted"/>
<gene>
    <name evidence="2" type="ORF">BpHYR1_029949</name>
</gene>
<reference evidence="2 3" key="1">
    <citation type="journal article" date="2018" name="Sci. Rep.">
        <title>Genomic signatures of local adaptation to the degree of environmental predictability in rotifers.</title>
        <authorList>
            <person name="Franch-Gras L."/>
            <person name="Hahn C."/>
            <person name="Garcia-Roger E.M."/>
            <person name="Carmona M.J."/>
            <person name="Serra M."/>
            <person name="Gomez A."/>
        </authorList>
    </citation>
    <scope>NUCLEOTIDE SEQUENCE [LARGE SCALE GENOMIC DNA]</scope>
    <source>
        <strain evidence="2">HYR1</strain>
    </source>
</reference>
<organism evidence="2 3">
    <name type="scientific">Brachionus plicatilis</name>
    <name type="common">Marine rotifer</name>
    <name type="synonym">Brachionus muelleri</name>
    <dbReference type="NCBI Taxonomy" id="10195"/>
    <lineage>
        <taxon>Eukaryota</taxon>
        <taxon>Metazoa</taxon>
        <taxon>Spiralia</taxon>
        <taxon>Gnathifera</taxon>
        <taxon>Rotifera</taxon>
        <taxon>Eurotatoria</taxon>
        <taxon>Monogononta</taxon>
        <taxon>Pseudotrocha</taxon>
        <taxon>Ploima</taxon>
        <taxon>Brachionidae</taxon>
        <taxon>Brachionus</taxon>
    </lineage>
</organism>
<keyword evidence="3" id="KW-1185">Reference proteome</keyword>
<dbReference type="Proteomes" id="UP000276133">
    <property type="component" value="Unassembled WGS sequence"/>
</dbReference>
<dbReference type="EMBL" id="REGN01006621">
    <property type="protein sequence ID" value="RNA08808.1"/>
    <property type="molecule type" value="Genomic_DNA"/>
</dbReference>
<keyword evidence="1" id="KW-0812">Transmembrane</keyword>
<evidence type="ECO:0000256" key="1">
    <source>
        <dbReference type="SAM" id="Phobius"/>
    </source>
</evidence>
<protein>
    <submittedName>
        <fullName evidence="2">Uncharacterized protein</fullName>
    </submittedName>
</protein>
<comment type="caution">
    <text evidence="2">The sequence shown here is derived from an EMBL/GenBank/DDBJ whole genome shotgun (WGS) entry which is preliminary data.</text>
</comment>
<evidence type="ECO:0000313" key="3">
    <source>
        <dbReference type="Proteomes" id="UP000276133"/>
    </source>
</evidence>
<name>A0A3M7QCX3_BRAPC</name>
<keyword evidence="1" id="KW-0472">Membrane</keyword>
<dbReference type="AlphaFoldDB" id="A0A3M7QCX3"/>
<feature type="transmembrane region" description="Helical" evidence="1">
    <location>
        <begin position="50"/>
        <end position="69"/>
    </location>
</feature>
<keyword evidence="1" id="KW-1133">Transmembrane helix</keyword>
<sequence>MENLFFYRCISMGLVWMVSNACVLTIWIIYSKNFNNIFIKSSKYDTNKTGQMTSLGSIIFRAFLILNNYRKEILNSKFYYSNLRKNRELRIYLKFLIKKKEFSIKLNICDLNAHKSLWFSKKANKKDVQIVKGAFSIKVKTLT</sequence>